<dbReference type="EMBL" id="LAZR01012840">
    <property type="protein sequence ID" value="KKM24837.1"/>
    <property type="molecule type" value="Genomic_DNA"/>
</dbReference>
<dbReference type="SMART" id="SM00567">
    <property type="entry name" value="EZ_HEAT"/>
    <property type="match status" value="2"/>
</dbReference>
<comment type="caution">
    <text evidence="2">The sequence shown here is derived from an EMBL/GenBank/DDBJ whole genome shotgun (WGS) entry which is preliminary data.</text>
</comment>
<evidence type="ECO:0000313" key="2">
    <source>
        <dbReference type="EMBL" id="KKM24837.1"/>
    </source>
</evidence>
<dbReference type="InterPro" id="IPR011989">
    <property type="entry name" value="ARM-like"/>
</dbReference>
<accession>A0A0F9IBI3</accession>
<dbReference type="SUPFAM" id="SSF48371">
    <property type="entry name" value="ARM repeat"/>
    <property type="match status" value="1"/>
</dbReference>
<feature type="compositionally biased region" description="Basic residues" evidence="1">
    <location>
        <begin position="1"/>
        <end position="15"/>
    </location>
</feature>
<feature type="region of interest" description="Disordered" evidence="1">
    <location>
        <begin position="174"/>
        <end position="207"/>
    </location>
</feature>
<gene>
    <name evidence="2" type="ORF">LCGC14_1601120</name>
</gene>
<feature type="region of interest" description="Disordered" evidence="1">
    <location>
        <begin position="1"/>
        <end position="29"/>
    </location>
</feature>
<dbReference type="InterPro" id="IPR004155">
    <property type="entry name" value="PBS_lyase_HEAT"/>
</dbReference>
<evidence type="ECO:0008006" key="3">
    <source>
        <dbReference type="Google" id="ProtNLM"/>
    </source>
</evidence>
<dbReference type="Gene3D" id="1.25.10.10">
    <property type="entry name" value="Leucine-rich Repeat Variant"/>
    <property type="match status" value="1"/>
</dbReference>
<feature type="compositionally biased region" description="Basic and acidic residues" evidence="1">
    <location>
        <begin position="175"/>
        <end position="207"/>
    </location>
</feature>
<protein>
    <recommendedName>
        <fullName evidence="3">HEAT repeat domain-containing protein</fullName>
    </recommendedName>
</protein>
<name>A0A0F9IBI3_9ZZZZ</name>
<dbReference type="PANTHER" id="PTHR12697">
    <property type="entry name" value="PBS LYASE HEAT-LIKE PROTEIN"/>
    <property type="match status" value="1"/>
</dbReference>
<dbReference type="AlphaFoldDB" id="A0A0F9IBI3"/>
<organism evidence="2">
    <name type="scientific">marine sediment metagenome</name>
    <dbReference type="NCBI Taxonomy" id="412755"/>
    <lineage>
        <taxon>unclassified sequences</taxon>
        <taxon>metagenomes</taxon>
        <taxon>ecological metagenomes</taxon>
    </lineage>
</organism>
<evidence type="ECO:0000256" key="1">
    <source>
        <dbReference type="SAM" id="MobiDB-lite"/>
    </source>
</evidence>
<reference evidence="2" key="1">
    <citation type="journal article" date="2015" name="Nature">
        <title>Complex archaea that bridge the gap between prokaryotes and eukaryotes.</title>
        <authorList>
            <person name="Spang A."/>
            <person name="Saw J.H."/>
            <person name="Jorgensen S.L."/>
            <person name="Zaremba-Niedzwiedzka K."/>
            <person name="Martijn J."/>
            <person name="Lind A.E."/>
            <person name="van Eijk R."/>
            <person name="Schleper C."/>
            <person name="Guy L."/>
            <person name="Ettema T.J."/>
        </authorList>
    </citation>
    <scope>NUCLEOTIDE SEQUENCE</scope>
</reference>
<dbReference type="Pfam" id="PF13646">
    <property type="entry name" value="HEAT_2"/>
    <property type="match status" value="1"/>
</dbReference>
<sequence>MIRMKRDRKNRKNSKNSKNSEEDPYLQKQTLPQPKRKFIDFNTRRICPACGLDIKITHNFCKRCGVDLSEIEPIGKDEISKQLAITAVNDPDAGVRKEAVDTLGDFGEKNVLGVLTYVLLNDPDENVRKEAADELGDLHHPYSLDALAKALKDVSPMVRKEAIEGLKKIKKKIKPEKQFKGKPEEREKLKEKLTEEQIQNDKEDIEL</sequence>
<dbReference type="InterPro" id="IPR016024">
    <property type="entry name" value="ARM-type_fold"/>
</dbReference>
<dbReference type="PANTHER" id="PTHR12697:SF5">
    <property type="entry name" value="DEOXYHYPUSINE HYDROXYLASE"/>
    <property type="match status" value="1"/>
</dbReference>
<dbReference type="GO" id="GO:0016491">
    <property type="term" value="F:oxidoreductase activity"/>
    <property type="evidence" value="ECO:0007669"/>
    <property type="project" value="TreeGrafter"/>
</dbReference>
<proteinExistence type="predicted"/>